<evidence type="ECO:0000313" key="2">
    <source>
        <dbReference type="Proteomes" id="UP001432039"/>
    </source>
</evidence>
<protein>
    <submittedName>
        <fullName evidence="1">Uncharacterized protein</fullName>
    </submittedName>
</protein>
<accession>A0ABZ1T380</accession>
<proteinExistence type="predicted"/>
<dbReference type="RefSeq" id="WP_328959839.1">
    <property type="nucleotide sequence ID" value="NZ_CP108090.1"/>
</dbReference>
<keyword evidence="2" id="KW-1185">Reference proteome</keyword>
<dbReference type="EMBL" id="CP108090">
    <property type="protein sequence ID" value="WUQ10277.1"/>
    <property type="molecule type" value="Genomic_DNA"/>
</dbReference>
<evidence type="ECO:0000313" key="1">
    <source>
        <dbReference type="EMBL" id="WUQ10277.1"/>
    </source>
</evidence>
<dbReference type="Proteomes" id="UP001432039">
    <property type="component" value="Chromosome"/>
</dbReference>
<sequence>MGNSLPARIEAAVSRGKVVVSADDDAVVALVQETIKSGRTASFYLSREQARTLRDLH</sequence>
<organism evidence="1 2">
    <name type="scientific">Streptomyces virginiae</name>
    <name type="common">Streptomyces cinnamonensis</name>
    <dbReference type="NCBI Taxonomy" id="1961"/>
    <lineage>
        <taxon>Bacteria</taxon>
        <taxon>Bacillati</taxon>
        <taxon>Actinomycetota</taxon>
        <taxon>Actinomycetes</taxon>
        <taxon>Kitasatosporales</taxon>
        <taxon>Streptomycetaceae</taxon>
        <taxon>Streptomyces</taxon>
    </lineage>
</organism>
<reference evidence="1" key="1">
    <citation type="submission" date="2022-10" db="EMBL/GenBank/DDBJ databases">
        <title>The complete genomes of actinobacterial strains from the NBC collection.</title>
        <authorList>
            <person name="Joergensen T.S."/>
            <person name="Alvarez Arevalo M."/>
            <person name="Sterndorff E.B."/>
            <person name="Faurdal D."/>
            <person name="Vuksanovic O."/>
            <person name="Mourched A.-S."/>
            <person name="Charusanti P."/>
            <person name="Shaw S."/>
            <person name="Blin K."/>
            <person name="Weber T."/>
        </authorList>
    </citation>
    <scope>NUCLEOTIDE SEQUENCE</scope>
    <source>
        <strain evidence="1">NBC_00248</strain>
    </source>
</reference>
<gene>
    <name evidence="1" type="ORF">OG517_01860</name>
</gene>
<name>A0ABZ1T380_STRVG</name>